<sequence>MASRGYESDHGLTTRMFVTGLAIMALYVAVGFALVRLGIGLGAIIVIEFALIFGQYWFSDKIAMASMGARVVTPEEEPQLHAMIDRLCVLANMPKPRVGLSHVQMPNAFATGRNPKHSVVVVTEGIRQRLDDEELEAVLAHELSHVAHRDVAVMTVASSLGMIAGLISRMAMWGAMLGGGRRDEDNQNAFMMELIVMVVSFAVYVVSFLLTMSLSRYRELSADRAGAILIGKPSALASALTKVTGDMARIPNNDLRRVEGMNAFFFTPALAKGSMGALFSTHPSLQKRLDQLARLEREMNQ</sequence>
<evidence type="ECO:0000256" key="7">
    <source>
        <dbReference type="ARBA" id="ARBA00022801"/>
    </source>
</evidence>
<feature type="domain" description="Peptidase M48" evidence="13">
    <location>
        <begin position="74"/>
        <end position="294"/>
    </location>
</feature>
<name>A0A6J6W5L0_9ZZZZ</name>
<feature type="transmembrane region" description="Helical" evidence="12">
    <location>
        <begin position="151"/>
        <end position="174"/>
    </location>
</feature>
<evidence type="ECO:0000256" key="8">
    <source>
        <dbReference type="ARBA" id="ARBA00022833"/>
    </source>
</evidence>
<evidence type="ECO:0000256" key="9">
    <source>
        <dbReference type="ARBA" id="ARBA00022989"/>
    </source>
</evidence>
<evidence type="ECO:0000256" key="5">
    <source>
        <dbReference type="ARBA" id="ARBA00022692"/>
    </source>
</evidence>
<evidence type="ECO:0000313" key="14">
    <source>
        <dbReference type="EMBL" id="CAB4780181.1"/>
    </source>
</evidence>
<keyword evidence="10" id="KW-0482">Metalloprotease</keyword>
<keyword evidence="6" id="KW-0479">Metal-binding</keyword>
<keyword evidence="5 12" id="KW-0812">Transmembrane</keyword>
<evidence type="ECO:0000256" key="1">
    <source>
        <dbReference type="ARBA" id="ARBA00001947"/>
    </source>
</evidence>
<proteinExistence type="inferred from homology"/>
<evidence type="ECO:0000259" key="13">
    <source>
        <dbReference type="Pfam" id="PF01435"/>
    </source>
</evidence>
<dbReference type="GO" id="GO:0046872">
    <property type="term" value="F:metal ion binding"/>
    <property type="evidence" value="ECO:0007669"/>
    <property type="project" value="UniProtKB-KW"/>
</dbReference>
<keyword evidence="9 12" id="KW-1133">Transmembrane helix</keyword>
<dbReference type="InterPro" id="IPR050083">
    <property type="entry name" value="HtpX_protease"/>
</dbReference>
<dbReference type="PANTHER" id="PTHR43221:SF2">
    <property type="entry name" value="PROTEASE HTPX HOMOLOG"/>
    <property type="match status" value="1"/>
</dbReference>
<evidence type="ECO:0000256" key="10">
    <source>
        <dbReference type="ARBA" id="ARBA00023049"/>
    </source>
</evidence>
<keyword evidence="11 12" id="KW-0472">Membrane</keyword>
<feature type="transmembrane region" description="Helical" evidence="12">
    <location>
        <begin position="39"/>
        <end position="58"/>
    </location>
</feature>
<evidence type="ECO:0000256" key="3">
    <source>
        <dbReference type="ARBA" id="ARBA00022475"/>
    </source>
</evidence>
<evidence type="ECO:0000256" key="2">
    <source>
        <dbReference type="ARBA" id="ARBA00009779"/>
    </source>
</evidence>
<dbReference type="PANTHER" id="PTHR43221">
    <property type="entry name" value="PROTEASE HTPX"/>
    <property type="match status" value="1"/>
</dbReference>
<comment type="similarity">
    <text evidence="2">Belongs to the peptidase M48B family.</text>
</comment>
<accession>A0A6J6W5L0</accession>
<evidence type="ECO:0000256" key="4">
    <source>
        <dbReference type="ARBA" id="ARBA00022670"/>
    </source>
</evidence>
<feature type="transmembrane region" description="Helical" evidence="12">
    <location>
        <begin position="194"/>
        <end position="214"/>
    </location>
</feature>
<evidence type="ECO:0000256" key="6">
    <source>
        <dbReference type="ARBA" id="ARBA00022723"/>
    </source>
</evidence>
<dbReference type="GO" id="GO:0006508">
    <property type="term" value="P:proteolysis"/>
    <property type="evidence" value="ECO:0007669"/>
    <property type="project" value="UniProtKB-KW"/>
</dbReference>
<evidence type="ECO:0000256" key="11">
    <source>
        <dbReference type="ARBA" id="ARBA00023136"/>
    </source>
</evidence>
<protein>
    <submittedName>
        <fullName evidence="14">Unannotated protein</fullName>
    </submittedName>
</protein>
<dbReference type="NCBIfam" id="NF002669">
    <property type="entry name" value="PRK02391.1"/>
    <property type="match status" value="1"/>
</dbReference>
<dbReference type="Pfam" id="PF01435">
    <property type="entry name" value="Peptidase_M48"/>
    <property type="match status" value="1"/>
</dbReference>
<dbReference type="AlphaFoldDB" id="A0A6J6W5L0"/>
<dbReference type="GO" id="GO:0004222">
    <property type="term" value="F:metalloendopeptidase activity"/>
    <property type="evidence" value="ECO:0007669"/>
    <property type="project" value="InterPro"/>
</dbReference>
<evidence type="ECO:0000256" key="12">
    <source>
        <dbReference type="SAM" id="Phobius"/>
    </source>
</evidence>
<dbReference type="HAMAP" id="MF_00188">
    <property type="entry name" value="Pept_M48_protease_HtpX"/>
    <property type="match status" value="1"/>
</dbReference>
<reference evidence="14" key="1">
    <citation type="submission" date="2020-05" db="EMBL/GenBank/DDBJ databases">
        <authorList>
            <person name="Chiriac C."/>
            <person name="Salcher M."/>
            <person name="Ghai R."/>
            <person name="Kavagutti S V."/>
        </authorList>
    </citation>
    <scope>NUCLEOTIDE SEQUENCE</scope>
</reference>
<dbReference type="EMBL" id="CAFAAB010000038">
    <property type="protein sequence ID" value="CAB4780181.1"/>
    <property type="molecule type" value="Genomic_DNA"/>
</dbReference>
<dbReference type="InterPro" id="IPR022919">
    <property type="entry name" value="Pept_M48_protease_HtpX"/>
</dbReference>
<keyword evidence="3" id="KW-1003">Cell membrane</keyword>
<keyword evidence="8" id="KW-0862">Zinc</keyword>
<gene>
    <name evidence="14" type="ORF">UFOPK2958_00478</name>
</gene>
<keyword evidence="4" id="KW-0645">Protease</keyword>
<organism evidence="14">
    <name type="scientific">freshwater metagenome</name>
    <dbReference type="NCBI Taxonomy" id="449393"/>
    <lineage>
        <taxon>unclassified sequences</taxon>
        <taxon>metagenomes</taxon>
        <taxon>ecological metagenomes</taxon>
    </lineage>
</organism>
<keyword evidence="7" id="KW-0378">Hydrolase</keyword>
<feature type="transmembrane region" description="Helical" evidence="12">
    <location>
        <begin position="12"/>
        <end position="33"/>
    </location>
</feature>
<dbReference type="InterPro" id="IPR001915">
    <property type="entry name" value="Peptidase_M48"/>
</dbReference>
<dbReference type="Gene3D" id="3.30.2010.10">
    <property type="entry name" value="Metalloproteases ('zincins'), catalytic domain"/>
    <property type="match status" value="1"/>
</dbReference>
<comment type="cofactor">
    <cofactor evidence="1">
        <name>Zn(2+)</name>
        <dbReference type="ChEBI" id="CHEBI:29105"/>
    </cofactor>
</comment>